<keyword evidence="1" id="KW-0812">Transmembrane</keyword>
<feature type="transmembrane region" description="Helical" evidence="1">
    <location>
        <begin position="45"/>
        <end position="64"/>
    </location>
</feature>
<name>A0ABX7M7G7_9RHOO</name>
<feature type="transmembrane region" description="Helical" evidence="1">
    <location>
        <begin position="210"/>
        <end position="232"/>
    </location>
</feature>
<dbReference type="PROSITE" id="PS51257">
    <property type="entry name" value="PROKAR_LIPOPROTEIN"/>
    <property type="match status" value="1"/>
</dbReference>
<feature type="transmembrane region" description="Helical" evidence="1">
    <location>
        <begin position="98"/>
        <end position="117"/>
    </location>
</feature>
<protein>
    <submittedName>
        <fullName evidence="3">DMT family transporter</fullName>
    </submittedName>
</protein>
<feature type="transmembrane region" description="Helical" evidence="1">
    <location>
        <begin position="129"/>
        <end position="146"/>
    </location>
</feature>
<reference evidence="3 4" key="1">
    <citation type="submission" date="2021-02" db="EMBL/GenBank/DDBJ databases">
        <title>Niveibacterium changnyeongensis HC41.</title>
        <authorList>
            <person name="Kang M."/>
        </authorList>
    </citation>
    <scope>NUCLEOTIDE SEQUENCE [LARGE SCALE GENOMIC DNA]</scope>
    <source>
        <strain evidence="3 4">HC41</strain>
    </source>
</reference>
<evidence type="ECO:0000259" key="2">
    <source>
        <dbReference type="Pfam" id="PF00892"/>
    </source>
</evidence>
<dbReference type="EMBL" id="CP071060">
    <property type="protein sequence ID" value="QSI76405.1"/>
    <property type="molecule type" value="Genomic_DNA"/>
</dbReference>
<dbReference type="Pfam" id="PF00892">
    <property type="entry name" value="EamA"/>
    <property type="match status" value="2"/>
</dbReference>
<keyword evidence="1" id="KW-1133">Transmembrane helix</keyword>
<accession>A0ABX7M7G7</accession>
<feature type="transmembrane region" description="Helical" evidence="1">
    <location>
        <begin position="177"/>
        <end position="198"/>
    </location>
</feature>
<feature type="transmembrane region" description="Helical" evidence="1">
    <location>
        <begin position="152"/>
        <end position="170"/>
    </location>
</feature>
<evidence type="ECO:0000313" key="4">
    <source>
        <dbReference type="Proteomes" id="UP000663570"/>
    </source>
</evidence>
<evidence type="ECO:0000256" key="1">
    <source>
        <dbReference type="SAM" id="Phobius"/>
    </source>
</evidence>
<feature type="domain" description="EamA" evidence="2">
    <location>
        <begin position="11"/>
        <end position="143"/>
    </location>
</feature>
<feature type="transmembrane region" description="Helical" evidence="1">
    <location>
        <begin position="71"/>
        <end position="92"/>
    </location>
</feature>
<feature type="transmembrane region" description="Helical" evidence="1">
    <location>
        <begin position="269"/>
        <end position="285"/>
    </location>
</feature>
<dbReference type="Proteomes" id="UP000663570">
    <property type="component" value="Chromosome"/>
</dbReference>
<organism evidence="3 4">
    <name type="scientific">Niveibacterium microcysteis</name>
    <dbReference type="NCBI Taxonomy" id="2811415"/>
    <lineage>
        <taxon>Bacteria</taxon>
        <taxon>Pseudomonadati</taxon>
        <taxon>Pseudomonadota</taxon>
        <taxon>Betaproteobacteria</taxon>
        <taxon>Rhodocyclales</taxon>
        <taxon>Rhodocyclaceae</taxon>
        <taxon>Niveibacterium</taxon>
    </lineage>
</organism>
<feature type="transmembrane region" description="Helical" evidence="1">
    <location>
        <begin position="244"/>
        <end position="263"/>
    </location>
</feature>
<feature type="domain" description="EamA" evidence="2">
    <location>
        <begin position="152"/>
        <end position="285"/>
    </location>
</feature>
<dbReference type="RefSeq" id="WP_206254096.1">
    <property type="nucleotide sequence ID" value="NZ_CP071060.1"/>
</dbReference>
<dbReference type="PANTHER" id="PTHR22911:SF79">
    <property type="entry name" value="MOBA-LIKE NTP TRANSFERASE DOMAIN-CONTAINING PROTEIN"/>
    <property type="match status" value="1"/>
</dbReference>
<dbReference type="InterPro" id="IPR000620">
    <property type="entry name" value="EamA_dom"/>
</dbReference>
<dbReference type="InterPro" id="IPR037185">
    <property type="entry name" value="EmrE-like"/>
</dbReference>
<dbReference type="PANTHER" id="PTHR22911">
    <property type="entry name" value="ACYL-MALONYL CONDENSING ENZYME-RELATED"/>
    <property type="match status" value="1"/>
</dbReference>
<feature type="transmembrane region" description="Helical" evidence="1">
    <location>
        <begin position="12"/>
        <end position="33"/>
    </location>
</feature>
<keyword evidence="1" id="KW-0472">Membrane</keyword>
<dbReference type="SUPFAM" id="SSF103481">
    <property type="entry name" value="Multidrug resistance efflux transporter EmrE"/>
    <property type="match status" value="2"/>
</dbReference>
<gene>
    <name evidence="3" type="ORF">JY500_18390</name>
</gene>
<evidence type="ECO:0000313" key="3">
    <source>
        <dbReference type="EMBL" id="QSI76405.1"/>
    </source>
</evidence>
<proteinExistence type="predicted"/>
<sequence>MSLPTRDRLGGVLLILLAAACFGLMPLFSAYGWQDGLRPADLLTLRFALAALILWGIVAVRGLGVPRGPALWVLAGMGALGYAGLALCYFTALTLAPAVVVALLLYLYPAFVTLLAWLLHGERPDRRRLLALACALCGCALTIGYASGAKPLGVALGVASGLMYALYTLAGRRVPHGVPALAQAAVVSSAACLAMSVLTLPEGLRWPHSAAGWAGVFALAVVSTVLGVSSFLAGLRRLGPTRAATLSTFEPVVTALAGVTFLGQPLGPGMLFGGGLILLAGVLVVRSD</sequence>
<keyword evidence="4" id="KW-1185">Reference proteome</keyword>